<evidence type="ECO:0000313" key="2">
    <source>
        <dbReference type="EMBL" id="KAL3124056.1"/>
    </source>
</evidence>
<reference evidence="2 3" key="1">
    <citation type="submission" date="2024-10" db="EMBL/GenBank/DDBJ databases">
        <authorList>
            <person name="Kim D."/>
        </authorList>
    </citation>
    <scope>NUCLEOTIDE SEQUENCE [LARGE SCALE GENOMIC DNA]</scope>
    <source>
        <strain evidence="2">BH-2024</strain>
    </source>
</reference>
<gene>
    <name evidence="2" type="ORF">niasHT_006321</name>
</gene>
<dbReference type="EMBL" id="JBICBT010000079">
    <property type="protein sequence ID" value="KAL3124056.1"/>
    <property type="molecule type" value="Genomic_DNA"/>
</dbReference>
<feature type="compositionally biased region" description="Basic and acidic residues" evidence="1">
    <location>
        <begin position="1"/>
        <end position="13"/>
    </location>
</feature>
<protein>
    <submittedName>
        <fullName evidence="2">Uncharacterized protein</fullName>
    </submittedName>
</protein>
<sequence>MRNTETRKGENRRKGANRQINRIAKTIFSNRQDKRSSDRWRKQNRNLAKGKGFGSQRRRRHSTIKAKHLQLGTIAQRGRGNGLSDLKIRTQQKKNFVSTVDQDDNSMDCVATDSLGIRVESLGQFLNSSRNRADSRRAENRPFETSRFRPYATDRLHDRTLPNLGNQ</sequence>
<organism evidence="2 3">
    <name type="scientific">Heterodera trifolii</name>
    <dbReference type="NCBI Taxonomy" id="157864"/>
    <lineage>
        <taxon>Eukaryota</taxon>
        <taxon>Metazoa</taxon>
        <taxon>Ecdysozoa</taxon>
        <taxon>Nematoda</taxon>
        <taxon>Chromadorea</taxon>
        <taxon>Rhabditida</taxon>
        <taxon>Tylenchina</taxon>
        <taxon>Tylenchomorpha</taxon>
        <taxon>Tylenchoidea</taxon>
        <taxon>Heteroderidae</taxon>
        <taxon>Heteroderinae</taxon>
        <taxon>Heterodera</taxon>
    </lineage>
</organism>
<name>A0ABD2M986_9BILA</name>
<dbReference type="Proteomes" id="UP001620626">
    <property type="component" value="Unassembled WGS sequence"/>
</dbReference>
<feature type="region of interest" description="Disordered" evidence="1">
    <location>
        <begin position="1"/>
        <end position="62"/>
    </location>
</feature>
<accession>A0ABD2M986</accession>
<dbReference type="AlphaFoldDB" id="A0ABD2M986"/>
<feature type="compositionally biased region" description="Basic and acidic residues" evidence="1">
    <location>
        <begin position="31"/>
        <end position="41"/>
    </location>
</feature>
<evidence type="ECO:0000256" key="1">
    <source>
        <dbReference type="SAM" id="MobiDB-lite"/>
    </source>
</evidence>
<feature type="compositionally biased region" description="Basic and acidic residues" evidence="1">
    <location>
        <begin position="131"/>
        <end position="160"/>
    </location>
</feature>
<evidence type="ECO:0000313" key="3">
    <source>
        <dbReference type="Proteomes" id="UP001620626"/>
    </source>
</evidence>
<feature type="region of interest" description="Disordered" evidence="1">
    <location>
        <begin position="128"/>
        <end position="167"/>
    </location>
</feature>
<proteinExistence type="predicted"/>
<keyword evidence="3" id="KW-1185">Reference proteome</keyword>
<comment type="caution">
    <text evidence="2">The sequence shown here is derived from an EMBL/GenBank/DDBJ whole genome shotgun (WGS) entry which is preliminary data.</text>
</comment>